<dbReference type="Proteomes" id="UP000198418">
    <property type="component" value="Unassembled WGS sequence"/>
</dbReference>
<organism evidence="1 2">
    <name type="scientific">Rhodoblastus acidophilus</name>
    <name type="common">Rhodopseudomonas acidophila</name>
    <dbReference type="NCBI Taxonomy" id="1074"/>
    <lineage>
        <taxon>Bacteria</taxon>
        <taxon>Pseudomonadati</taxon>
        <taxon>Pseudomonadota</taxon>
        <taxon>Alphaproteobacteria</taxon>
        <taxon>Hyphomicrobiales</taxon>
        <taxon>Rhodoblastaceae</taxon>
        <taxon>Rhodoblastus</taxon>
    </lineage>
</organism>
<sequence>MANPDALEPGATCERLVLVYSDGSMGVMPTNAPTSSAMREAEEVDANETDPAHLTRIFRARVELLDEIPQERLTRQSQNCRGCVAAGKTGAP</sequence>
<proteinExistence type="predicted"/>
<dbReference type="AlphaFoldDB" id="A0A212SGU4"/>
<keyword evidence="2" id="KW-1185">Reference proteome</keyword>
<accession>A0A212SGU4</accession>
<evidence type="ECO:0000313" key="1">
    <source>
        <dbReference type="EMBL" id="SNB84840.1"/>
    </source>
</evidence>
<dbReference type="EMBL" id="FYDG01000040">
    <property type="protein sequence ID" value="SNB84840.1"/>
    <property type="molecule type" value="Genomic_DNA"/>
</dbReference>
<evidence type="ECO:0000313" key="2">
    <source>
        <dbReference type="Proteomes" id="UP000198418"/>
    </source>
</evidence>
<gene>
    <name evidence="1" type="ORF">SAMN06265338_1407</name>
</gene>
<reference evidence="2" key="1">
    <citation type="submission" date="2017-06" db="EMBL/GenBank/DDBJ databases">
        <authorList>
            <person name="Varghese N."/>
            <person name="Submissions S."/>
        </authorList>
    </citation>
    <scope>NUCLEOTIDE SEQUENCE [LARGE SCALE GENOMIC DNA]</scope>
    <source>
        <strain evidence="2">DSM 137</strain>
    </source>
</reference>
<protein>
    <submittedName>
        <fullName evidence="1">Uncharacterized protein</fullName>
    </submittedName>
</protein>
<dbReference type="RefSeq" id="WP_088522695.1">
    <property type="nucleotide sequence ID" value="NZ_FYDG01000040.1"/>
</dbReference>
<name>A0A212SGU4_RHOAC</name>